<dbReference type="InterPro" id="IPR004369">
    <property type="entry name" value="Prolyl-tRNA_editing_YbaK/EbsC"/>
</dbReference>
<dbReference type="RefSeq" id="WP_009949678.1">
    <property type="nucleotide sequence ID" value="NZ_BAAAGS010000018.1"/>
</dbReference>
<gene>
    <name evidence="6" type="primary">ybaK</name>
    <name evidence="6" type="ORF">GCM10009533_31600</name>
</gene>
<dbReference type="Proteomes" id="UP001500729">
    <property type="component" value="Unassembled WGS sequence"/>
</dbReference>
<dbReference type="PIRSF" id="PIRSF006181">
    <property type="entry name" value="EbsC_YbaK"/>
    <property type="match status" value="1"/>
</dbReference>
<keyword evidence="3 4" id="KW-0456">Lyase</keyword>
<evidence type="ECO:0000256" key="1">
    <source>
        <dbReference type="ARBA" id="ARBA00009798"/>
    </source>
</evidence>
<dbReference type="PANTHER" id="PTHR30411">
    <property type="entry name" value="CYTOPLASMIC PROTEIN"/>
    <property type="match status" value="1"/>
</dbReference>
<dbReference type="Pfam" id="PF04073">
    <property type="entry name" value="tRNA_edit"/>
    <property type="match status" value="1"/>
</dbReference>
<evidence type="ECO:0000259" key="5">
    <source>
        <dbReference type="Pfam" id="PF04073"/>
    </source>
</evidence>
<evidence type="ECO:0000256" key="2">
    <source>
        <dbReference type="ARBA" id="ARBA00022917"/>
    </source>
</evidence>
<dbReference type="NCBIfam" id="TIGR00011">
    <property type="entry name" value="YbaK_EbsC"/>
    <property type="match status" value="1"/>
</dbReference>
<organism evidence="6 7">
    <name type="scientific">Saccharopolyspora erythraea</name>
    <name type="common">Streptomyces erythraeus</name>
    <dbReference type="NCBI Taxonomy" id="1836"/>
    <lineage>
        <taxon>Bacteria</taxon>
        <taxon>Bacillati</taxon>
        <taxon>Actinomycetota</taxon>
        <taxon>Actinomycetes</taxon>
        <taxon>Pseudonocardiales</taxon>
        <taxon>Pseudonocardiaceae</taxon>
        <taxon>Saccharopolyspora</taxon>
    </lineage>
</organism>
<comment type="similarity">
    <text evidence="1 4">Belongs to the prolyl-tRNA editing family. YbaK/EbsC subfamily.</text>
</comment>
<name>A0ABN1CZA2_SACER</name>
<dbReference type="SUPFAM" id="SSF55826">
    <property type="entry name" value="YbaK/ProRS associated domain"/>
    <property type="match status" value="1"/>
</dbReference>
<proteinExistence type="inferred from homology"/>
<evidence type="ECO:0000313" key="6">
    <source>
        <dbReference type="EMBL" id="GAA0530016.1"/>
    </source>
</evidence>
<reference evidence="6 7" key="1">
    <citation type="journal article" date="2019" name="Int. J. Syst. Evol. Microbiol.">
        <title>The Global Catalogue of Microorganisms (GCM) 10K type strain sequencing project: providing services to taxonomists for standard genome sequencing and annotation.</title>
        <authorList>
            <consortium name="The Broad Institute Genomics Platform"/>
            <consortium name="The Broad Institute Genome Sequencing Center for Infectious Disease"/>
            <person name="Wu L."/>
            <person name="Ma J."/>
        </authorList>
    </citation>
    <scope>NUCLEOTIDE SEQUENCE [LARGE SCALE GENOMIC DNA]</scope>
    <source>
        <strain evidence="6 7">JCM 10303</strain>
    </source>
</reference>
<dbReference type="InterPro" id="IPR036754">
    <property type="entry name" value="YbaK/aa-tRNA-synt-asso_dom_sf"/>
</dbReference>
<keyword evidence="2 4" id="KW-0648">Protein biosynthesis</keyword>
<dbReference type="PANTHER" id="PTHR30411:SF0">
    <property type="entry name" value="CYS-TRNA(PRO)_CYS-TRNA(CYS) DEACYLASE YBAK"/>
    <property type="match status" value="1"/>
</dbReference>
<feature type="domain" description="YbaK/aminoacyl-tRNA synthetase-associated" evidence="5">
    <location>
        <begin position="36"/>
        <end position="148"/>
    </location>
</feature>
<keyword evidence="7" id="KW-1185">Reference proteome</keyword>
<dbReference type="CDD" id="cd00002">
    <property type="entry name" value="YbaK_deacylase"/>
    <property type="match status" value="1"/>
</dbReference>
<evidence type="ECO:0000256" key="3">
    <source>
        <dbReference type="ARBA" id="ARBA00023239"/>
    </source>
</evidence>
<comment type="caution">
    <text evidence="6">The sequence shown here is derived from an EMBL/GenBank/DDBJ whole genome shotgun (WGS) entry which is preliminary data.</text>
</comment>
<evidence type="ECO:0000256" key="4">
    <source>
        <dbReference type="PIRNR" id="PIRNR006181"/>
    </source>
</evidence>
<protein>
    <recommendedName>
        <fullName evidence="4">Cys-tRNA(Pro)/Cys-tRNA(Cys) deacylase</fullName>
        <ecNumber evidence="4">4.2.-.-</ecNumber>
    </recommendedName>
</protein>
<dbReference type="EMBL" id="BAAAGS010000018">
    <property type="protein sequence ID" value="GAA0530016.1"/>
    <property type="molecule type" value="Genomic_DNA"/>
</dbReference>
<sequence>MAGKGTPATALLVKQRVPHHVHAYEHDPRAESYGLEAAEALGLAPERVFKTLVAEVDGRLAVGVVPVTGQLDLKALAAACGGKKAKMAEMAAAERATGYVAGGISPLGQKKRLPVVVDSSAKNFDTIYCSAGRRGLEIELAPGDLVRLLDAQVAGIAA</sequence>
<dbReference type="EC" id="4.2.-.-" evidence="4"/>
<dbReference type="InterPro" id="IPR007214">
    <property type="entry name" value="YbaK/aa-tRNA-synth-assoc-dom"/>
</dbReference>
<evidence type="ECO:0000313" key="7">
    <source>
        <dbReference type="Proteomes" id="UP001500729"/>
    </source>
</evidence>
<accession>A0ABN1CZA2</accession>
<dbReference type="Gene3D" id="3.90.960.10">
    <property type="entry name" value="YbaK/aminoacyl-tRNA synthetase-associated domain"/>
    <property type="match status" value="1"/>
</dbReference>